<dbReference type="RefSeq" id="WP_184677281.1">
    <property type="nucleotide sequence ID" value="NZ_JACHGY010000001.1"/>
</dbReference>
<evidence type="ECO:0000313" key="3">
    <source>
        <dbReference type="Proteomes" id="UP000541810"/>
    </source>
</evidence>
<comment type="caution">
    <text evidence="2">The sequence shown here is derived from an EMBL/GenBank/DDBJ whole genome shotgun (WGS) entry which is preliminary data.</text>
</comment>
<dbReference type="Proteomes" id="UP000541810">
    <property type="component" value="Unassembled WGS sequence"/>
</dbReference>
<name>A0A7X0H5L2_9BACT</name>
<evidence type="ECO:0008006" key="4">
    <source>
        <dbReference type="Google" id="ProtNLM"/>
    </source>
</evidence>
<sequence>MARSLPPKTVQCYHCDHRFEVGGRAQSTSCPGCNKPVMVADQVIDKQRGPIRELKTCGKIIVKKRGRLICHHVVAHNGLECEGIVDAQTVLSRQPVFLGKKANFKGDLTAPSVEITEGAQIQPSLFAIGPPIDESPPPEQPPDETPDAPGPDEKESS</sequence>
<reference evidence="2 3" key="1">
    <citation type="submission" date="2020-08" db="EMBL/GenBank/DDBJ databases">
        <title>Genomic Encyclopedia of Type Strains, Phase IV (KMG-IV): sequencing the most valuable type-strain genomes for metagenomic binning, comparative biology and taxonomic classification.</title>
        <authorList>
            <person name="Goeker M."/>
        </authorList>
    </citation>
    <scope>NUCLEOTIDE SEQUENCE [LARGE SCALE GENOMIC DNA]</scope>
    <source>
        <strain evidence="2 3">DSM 103725</strain>
    </source>
</reference>
<evidence type="ECO:0000256" key="1">
    <source>
        <dbReference type="SAM" id="MobiDB-lite"/>
    </source>
</evidence>
<protein>
    <recommendedName>
        <fullName evidence="4">Polymer-forming cytoskeletal protein</fullName>
    </recommendedName>
</protein>
<accession>A0A7X0H5L2</accession>
<dbReference type="EMBL" id="JACHGY010000001">
    <property type="protein sequence ID" value="MBB6429716.1"/>
    <property type="molecule type" value="Genomic_DNA"/>
</dbReference>
<feature type="region of interest" description="Disordered" evidence="1">
    <location>
        <begin position="124"/>
        <end position="157"/>
    </location>
</feature>
<dbReference type="AlphaFoldDB" id="A0A7X0H5L2"/>
<proteinExistence type="predicted"/>
<organism evidence="2 3">
    <name type="scientific">Algisphaera agarilytica</name>
    <dbReference type="NCBI Taxonomy" id="1385975"/>
    <lineage>
        <taxon>Bacteria</taxon>
        <taxon>Pseudomonadati</taxon>
        <taxon>Planctomycetota</taxon>
        <taxon>Phycisphaerae</taxon>
        <taxon>Phycisphaerales</taxon>
        <taxon>Phycisphaeraceae</taxon>
        <taxon>Algisphaera</taxon>
    </lineage>
</organism>
<gene>
    <name evidence="2" type="ORF">HNQ40_001522</name>
</gene>
<evidence type="ECO:0000313" key="2">
    <source>
        <dbReference type="EMBL" id="MBB6429716.1"/>
    </source>
</evidence>
<keyword evidence="3" id="KW-1185">Reference proteome</keyword>